<dbReference type="InterPro" id="IPR036277">
    <property type="entry name" value="SMC_hinge_sf"/>
</dbReference>
<evidence type="ECO:0000313" key="7">
    <source>
        <dbReference type="Proteomes" id="UP001374584"/>
    </source>
</evidence>
<feature type="domain" description="SMC hinge" evidence="5">
    <location>
        <begin position="57"/>
        <end position="163"/>
    </location>
</feature>
<evidence type="ECO:0000256" key="3">
    <source>
        <dbReference type="ARBA" id="ARBA00023242"/>
    </source>
</evidence>
<dbReference type="GO" id="GO:0005524">
    <property type="term" value="F:ATP binding"/>
    <property type="evidence" value="ECO:0007669"/>
    <property type="project" value="UniProtKB-KW"/>
</dbReference>
<dbReference type="Proteomes" id="UP001374584">
    <property type="component" value="Unassembled WGS sequence"/>
</dbReference>
<keyword evidence="2" id="KW-0067">ATP-binding</keyword>
<protein>
    <recommendedName>
        <fullName evidence="5">SMC hinge domain-containing protein</fullName>
    </recommendedName>
</protein>
<comment type="caution">
    <text evidence="6">The sequence shown here is derived from an EMBL/GenBank/DDBJ whole genome shotgun (WGS) entry which is preliminary data.</text>
</comment>
<name>A0AAN9MAG6_PHACN</name>
<dbReference type="Gene3D" id="1.20.1060.20">
    <property type="match status" value="1"/>
</dbReference>
<dbReference type="PANTHER" id="PTHR18937">
    <property type="entry name" value="STRUCTURAL MAINTENANCE OF CHROMOSOMES SMC FAMILY MEMBER"/>
    <property type="match status" value="1"/>
</dbReference>
<keyword evidence="1" id="KW-0547">Nucleotide-binding</keyword>
<evidence type="ECO:0000256" key="2">
    <source>
        <dbReference type="ARBA" id="ARBA00022840"/>
    </source>
</evidence>
<dbReference type="EMBL" id="JAYMYR010000008">
    <property type="protein sequence ID" value="KAK7347888.1"/>
    <property type="molecule type" value="Genomic_DNA"/>
</dbReference>
<sequence>MVLSGLKECIKEQDELIPLEQSARQKVAELKSVLDSEKSRGSVLKAILKAKETKQIEGIYGRMGDLSAIDAWAGLDYIVVETTNAAQACVELLRRENLGVATFMILEKQVDLLPVMKKNVSTPDGVPRLFDLVKVRDERIKLAFYAALGNTVVAKDLDQEWLMESESPAMAFKRNRCVGQSDREGRRQQEEKEEMK</sequence>
<dbReference type="PANTHER" id="PTHR18937:SF172">
    <property type="entry name" value="STRUCTURAL MAINTENANCE OF CHROMOSOMES PROTEIN"/>
    <property type="match status" value="1"/>
</dbReference>
<feature type="compositionally biased region" description="Basic and acidic residues" evidence="4">
    <location>
        <begin position="181"/>
        <end position="196"/>
    </location>
</feature>
<proteinExistence type="predicted"/>
<reference evidence="6 7" key="1">
    <citation type="submission" date="2024-01" db="EMBL/GenBank/DDBJ databases">
        <title>The genomes of 5 underutilized Papilionoideae crops provide insights into root nodulation and disease resistanc.</title>
        <authorList>
            <person name="Jiang F."/>
        </authorList>
    </citation>
    <scope>NUCLEOTIDE SEQUENCE [LARGE SCALE GENOMIC DNA]</scope>
    <source>
        <strain evidence="6">JINMINGXINNONG_FW02</strain>
        <tissue evidence="6">Leaves</tissue>
    </source>
</reference>
<gene>
    <name evidence="6" type="ORF">VNO80_22429</name>
</gene>
<evidence type="ECO:0000259" key="5">
    <source>
        <dbReference type="SMART" id="SM00968"/>
    </source>
</evidence>
<organism evidence="6 7">
    <name type="scientific">Phaseolus coccineus</name>
    <name type="common">Scarlet runner bean</name>
    <name type="synonym">Phaseolus multiflorus</name>
    <dbReference type="NCBI Taxonomy" id="3886"/>
    <lineage>
        <taxon>Eukaryota</taxon>
        <taxon>Viridiplantae</taxon>
        <taxon>Streptophyta</taxon>
        <taxon>Embryophyta</taxon>
        <taxon>Tracheophyta</taxon>
        <taxon>Spermatophyta</taxon>
        <taxon>Magnoliopsida</taxon>
        <taxon>eudicotyledons</taxon>
        <taxon>Gunneridae</taxon>
        <taxon>Pentapetalae</taxon>
        <taxon>rosids</taxon>
        <taxon>fabids</taxon>
        <taxon>Fabales</taxon>
        <taxon>Fabaceae</taxon>
        <taxon>Papilionoideae</taxon>
        <taxon>50 kb inversion clade</taxon>
        <taxon>NPAAA clade</taxon>
        <taxon>indigoferoid/millettioid clade</taxon>
        <taxon>Phaseoleae</taxon>
        <taxon>Phaseolus</taxon>
    </lineage>
</organism>
<dbReference type="SMART" id="SM00968">
    <property type="entry name" value="SMC_hinge"/>
    <property type="match status" value="1"/>
</dbReference>
<dbReference type="GO" id="GO:0007076">
    <property type="term" value="P:mitotic chromosome condensation"/>
    <property type="evidence" value="ECO:0007669"/>
    <property type="project" value="TreeGrafter"/>
</dbReference>
<dbReference type="AlphaFoldDB" id="A0AAN9MAG6"/>
<keyword evidence="7" id="KW-1185">Reference proteome</keyword>
<feature type="region of interest" description="Disordered" evidence="4">
    <location>
        <begin position="173"/>
        <end position="196"/>
    </location>
</feature>
<dbReference type="SUPFAM" id="SSF75553">
    <property type="entry name" value="Smc hinge domain"/>
    <property type="match status" value="1"/>
</dbReference>
<keyword evidence="3" id="KW-0539">Nucleus</keyword>
<evidence type="ECO:0000313" key="6">
    <source>
        <dbReference type="EMBL" id="KAK7347888.1"/>
    </source>
</evidence>
<accession>A0AAN9MAG6</accession>
<dbReference type="InterPro" id="IPR010935">
    <property type="entry name" value="SMC_hinge"/>
</dbReference>
<evidence type="ECO:0000256" key="1">
    <source>
        <dbReference type="ARBA" id="ARBA00022741"/>
    </source>
</evidence>
<dbReference type="Pfam" id="PF06470">
    <property type="entry name" value="SMC_hinge"/>
    <property type="match status" value="1"/>
</dbReference>
<dbReference type="GO" id="GO:0000796">
    <property type="term" value="C:condensin complex"/>
    <property type="evidence" value="ECO:0007669"/>
    <property type="project" value="TreeGrafter"/>
</dbReference>
<evidence type="ECO:0000256" key="4">
    <source>
        <dbReference type="SAM" id="MobiDB-lite"/>
    </source>
</evidence>